<reference evidence="9 10" key="1">
    <citation type="journal article" date="2010" name="Int. J. Syst. Evol. Microbiol.">
        <title>Sphingopyxis bauzanensis sp. nov., a psychrophilic bacterium isolated from soil.</title>
        <authorList>
            <person name="Zhang D.C."/>
            <person name="Liu H.C."/>
            <person name="Xin Y.H."/>
            <person name="Zhou Y.G."/>
            <person name="Schinner F."/>
            <person name="Margesin R."/>
        </authorList>
    </citation>
    <scope>NUCLEOTIDE SEQUENCE [LARGE SCALE GENOMIC DNA]</scope>
    <source>
        <strain evidence="9 10">DSM 22271</strain>
    </source>
</reference>
<dbReference type="GO" id="GO:0016020">
    <property type="term" value="C:membrane"/>
    <property type="evidence" value="ECO:0007669"/>
    <property type="project" value="TreeGrafter"/>
</dbReference>
<evidence type="ECO:0000256" key="3">
    <source>
        <dbReference type="ARBA" id="ARBA00022723"/>
    </source>
</evidence>
<proteinExistence type="predicted"/>
<accession>A0A246JIR9</accession>
<keyword evidence="4" id="KW-0378">Hydrolase</keyword>
<dbReference type="OrthoDB" id="9810445at2"/>
<keyword evidence="7" id="KW-0732">Signal</keyword>
<evidence type="ECO:0000256" key="1">
    <source>
        <dbReference type="ARBA" id="ARBA00001947"/>
    </source>
</evidence>
<keyword evidence="6" id="KW-0482">Metalloprotease</keyword>
<organism evidence="9 10">
    <name type="scientific">Sphingopyxis bauzanensis</name>
    <dbReference type="NCBI Taxonomy" id="651663"/>
    <lineage>
        <taxon>Bacteria</taxon>
        <taxon>Pseudomonadati</taxon>
        <taxon>Pseudomonadota</taxon>
        <taxon>Alphaproteobacteria</taxon>
        <taxon>Sphingomonadales</taxon>
        <taxon>Sphingomonadaceae</taxon>
        <taxon>Sphingopyxis</taxon>
    </lineage>
</organism>
<feature type="chain" id="PRO_5013372229" evidence="7">
    <location>
        <begin position="31"/>
        <end position="503"/>
    </location>
</feature>
<dbReference type="GO" id="GO:0051603">
    <property type="term" value="P:proteolysis involved in protein catabolic process"/>
    <property type="evidence" value="ECO:0007669"/>
    <property type="project" value="TreeGrafter"/>
</dbReference>
<dbReference type="PANTHER" id="PTHR22726">
    <property type="entry name" value="METALLOENDOPEPTIDASE OMA1"/>
    <property type="match status" value="1"/>
</dbReference>
<dbReference type="PROSITE" id="PS51782">
    <property type="entry name" value="LYSM"/>
    <property type="match status" value="1"/>
</dbReference>
<dbReference type="InterPro" id="IPR001915">
    <property type="entry name" value="Peptidase_M48"/>
</dbReference>
<evidence type="ECO:0000256" key="2">
    <source>
        <dbReference type="ARBA" id="ARBA00022670"/>
    </source>
</evidence>
<comment type="caution">
    <text evidence="9">The sequence shown here is derived from an EMBL/GenBank/DDBJ whole genome shotgun (WGS) entry which is preliminary data.</text>
</comment>
<keyword evidence="3" id="KW-0479">Metal-binding</keyword>
<gene>
    <name evidence="9" type="ORF">CDQ92_20140</name>
</gene>
<dbReference type="Proteomes" id="UP000197361">
    <property type="component" value="Unassembled WGS sequence"/>
</dbReference>
<sequence>MSKIKKNSLAIKLAATAALGSLALTGVADAQLKAIKTATNISPSERKQGDEAHPQLMAEFGGAYNGPQAAYAVRVGQNIALQSGLSNARSDFTVTLLNSPVNNAFAIPGGYVYVTRQLMALMNDEAELAGVLGHEVGHVAAQHSKKRQSAATRNQILGVLGAVLGGAIGDSGGVIGGLGGLLQNNAMRVAQFATLGFSRSQELQADQLGVQYLRSAGYDPLALSTMLASLANQTNLDARLSGGDARSLPAWASTHPDPASRVRNAQTLASRVGGTGGVRNADAFLAAIDNVLYGDDPAQGVVEGNQFLHPDLRLRFEVPRGYGMQNGTTAVSVSGNGGQAQFTTGPYSGDMNAYIAAAFKSVAGNSAISPSAVQRTTVNGLPAFYSTARVASQSGQVDVTVFAYEFSRSSAFHFVTLTKAGGTGVFNPMFNSVRRLSAAEAAAIRPRRIDVVTVGRGDTMASLARRMAYNDYQAERFQVLNRLTASSRLTPGQRVKIVVYASR</sequence>
<feature type="domain" description="LysM" evidence="8">
    <location>
        <begin position="450"/>
        <end position="497"/>
    </location>
</feature>
<evidence type="ECO:0000256" key="5">
    <source>
        <dbReference type="ARBA" id="ARBA00022833"/>
    </source>
</evidence>
<dbReference type="Gene3D" id="3.10.350.10">
    <property type="entry name" value="LysM domain"/>
    <property type="match status" value="1"/>
</dbReference>
<dbReference type="Gene3D" id="3.30.2010.10">
    <property type="entry name" value="Metalloproteases ('zincins'), catalytic domain"/>
    <property type="match status" value="1"/>
</dbReference>
<evidence type="ECO:0000313" key="9">
    <source>
        <dbReference type="EMBL" id="OWQ92472.1"/>
    </source>
</evidence>
<dbReference type="GO" id="GO:0046872">
    <property type="term" value="F:metal ion binding"/>
    <property type="evidence" value="ECO:0007669"/>
    <property type="project" value="UniProtKB-KW"/>
</dbReference>
<dbReference type="Pfam" id="PF01435">
    <property type="entry name" value="Peptidase_M48"/>
    <property type="match status" value="1"/>
</dbReference>
<evidence type="ECO:0000313" key="10">
    <source>
        <dbReference type="Proteomes" id="UP000197361"/>
    </source>
</evidence>
<protein>
    <submittedName>
        <fullName evidence="9">Peptidase M48 Ste24p</fullName>
    </submittedName>
</protein>
<evidence type="ECO:0000256" key="4">
    <source>
        <dbReference type="ARBA" id="ARBA00022801"/>
    </source>
</evidence>
<evidence type="ECO:0000256" key="6">
    <source>
        <dbReference type="ARBA" id="ARBA00023049"/>
    </source>
</evidence>
<evidence type="ECO:0000259" key="8">
    <source>
        <dbReference type="PROSITE" id="PS51782"/>
    </source>
</evidence>
<dbReference type="Pfam" id="PF01476">
    <property type="entry name" value="LysM"/>
    <property type="match status" value="1"/>
</dbReference>
<dbReference type="InterPro" id="IPR051156">
    <property type="entry name" value="Mito/Outer_Membr_Metalloprot"/>
</dbReference>
<name>A0A246JIR9_9SPHN</name>
<keyword evidence="2" id="KW-0645">Protease</keyword>
<dbReference type="EMBL" id="NISK01000009">
    <property type="protein sequence ID" value="OWQ92472.1"/>
    <property type="molecule type" value="Genomic_DNA"/>
</dbReference>
<dbReference type="RefSeq" id="WP_088444055.1">
    <property type="nucleotide sequence ID" value="NZ_BMMC01000001.1"/>
</dbReference>
<feature type="signal peptide" evidence="7">
    <location>
        <begin position="1"/>
        <end position="30"/>
    </location>
</feature>
<dbReference type="InterPro" id="IPR036779">
    <property type="entry name" value="LysM_dom_sf"/>
</dbReference>
<keyword evidence="5" id="KW-0862">Zinc</keyword>
<dbReference type="PANTHER" id="PTHR22726:SF24">
    <property type="entry name" value="M48 FAMILY METALLOPEPTIDASE"/>
    <property type="match status" value="1"/>
</dbReference>
<keyword evidence="10" id="KW-1185">Reference proteome</keyword>
<evidence type="ECO:0000256" key="7">
    <source>
        <dbReference type="SAM" id="SignalP"/>
    </source>
</evidence>
<dbReference type="GO" id="GO:0004222">
    <property type="term" value="F:metalloendopeptidase activity"/>
    <property type="evidence" value="ECO:0007669"/>
    <property type="project" value="InterPro"/>
</dbReference>
<dbReference type="InterPro" id="IPR018392">
    <property type="entry name" value="LysM"/>
</dbReference>
<comment type="cofactor">
    <cofactor evidence="1">
        <name>Zn(2+)</name>
        <dbReference type="ChEBI" id="CHEBI:29105"/>
    </cofactor>
</comment>
<dbReference type="AlphaFoldDB" id="A0A246JIR9"/>